<accession>A0AAD1ENH1</accession>
<organism evidence="1 2">
    <name type="scientific">Rathayibacter iranicus</name>
    <dbReference type="NCBI Taxonomy" id="59737"/>
    <lineage>
        <taxon>Bacteria</taxon>
        <taxon>Bacillati</taxon>
        <taxon>Actinomycetota</taxon>
        <taxon>Actinomycetes</taxon>
        <taxon>Micrococcales</taxon>
        <taxon>Microbacteriaceae</taxon>
        <taxon>Rathayibacter</taxon>
    </lineage>
</organism>
<reference evidence="1 2" key="1">
    <citation type="submission" date="2018-03" db="EMBL/GenBank/DDBJ databases">
        <title>Bacteriophage NCPPB3778 and a type I-E CRISPR drive the evolution of the US Biological Select Agent, Rathayibacter toxicus.</title>
        <authorList>
            <person name="Davis E.W.II."/>
            <person name="Tabima J.F."/>
            <person name="Weisberg A.J."/>
            <person name="Dantas Lopes L."/>
            <person name="Wiseman M.S."/>
            <person name="Wiseman M.S."/>
            <person name="Pupko T."/>
            <person name="Belcher M.S."/>
            <person name="Sechler A.J."/>
            <person name="Tancos M.A."/>
            <person name="Schroeder B.K."/>
            <person name="Murray T.D."/>
            <person name="Luster D.G."/>
            <person name="Schneider W.L."/>
            <person name="Rogers E."/>
            <person name="Andreote F.D."/>
            <person name="Grunwald N.J."/>
            <person name="Putnam M.L."/>
            <person name="Chang J.H."/>
        </authorList>
    </citation>
    <scope>NUCLEOTIDE SEQUENCE [LARGE SCALE GENOMIC DNA]</scope>
    <source>
        <strain evidence="1 2">NCCPB 2253</strain>
    </source>
</reference>
<gene>
    <name evidence="1" type="ORF">C7V51_15760</name>
</gene>
<dbReference type="AlphaFoldDB" id="A0AAD1ENH1"/>
<dbReference type="EMBL" id="CP028130">
    <property type="protein sequence ID" value="AZZ57163.1"/>
    <property type="molecule type" value="Genomic_DNA"/>
</dbReference>
<name>A0AAD1ENH1_9MICO</name>
<dbReference type="Proteomes" id="UP000283946">
    <property type="component" value="Chromosome"/>
</dbReference>
<dbReference type="KEGG" id="ria:C7V51_15760"/>
<protein>
    <submittedName>
        <fullName evidence="1">Uncharacterized protein</fullName>
    </submittedName>
</protein>
<evidence type="ECO:0000313" key="2">
    <source>
        <dbReference type="Proteomes" id="UP000283946"/>
    </source>
</evidence>
<sequence>MSGLVHAVLREQIRRTIQKLTATDVRSIYVERLLHRLCRFIQHCGTRNEIDRRPIATSLTLRRNASAQEHN</sequence>
<proteinExistence type="predicted"/>
<evidence type="ECO:0000313" key="1">
    <source>
        <dbReference type="EMBL" id="AZZ57163.1"/>
    </source>
</evidence>